<protein>
    <submittedName>
        <fullName evidence="1">Uncharacterized protein</fullName>
    </submittedName>
</protein>
<evidence type="ECO:0000313" key="1">
    <source>
        <dbReference type="EMBL" id="CAH0364788.1"/>
    </source>
</evidence>
<dbReference type="EMBL" id="CAKKNE010000001">
    <property type="protein sequence ID" value="CAH0364788.1"/>
    <property type="molecule type" value="Genomic_DNA"/>
</dbReference>
<reference evidence="1" key="1">
    <citation type="submission" date="2021-11" db="EMBL/GenBank/DDBJ databases">
        <authorList>
            <consortium name="Genoscope - CEA"/>
            <person name="William W."/>
        </authorList>
    </citation>
    <scope>NUCLEOTIDE SEQUENCE</scope>
</reference>
<comment type="caution">
    <text evidence="1">The sequence shown here is derived from an EMBL/GenBank/DDBJ whole genome shotgun (WGS) entry which is preliminary data.</text>
</comment>
<sequence length="477" mass="51262">MRRLLLPMVAALAKAGSRGANGVALCGPDHIAIADSAADSVVILDPRRAEVVDIVPLPYGIFAHGVACLRQPTDHEPGVIIVTAQHGGHVFASAYDENRQHRLSTYAAWFASFRPNTTLVEGTYAVDAEPWRNMTHGPKGLALHDGVIYLPFQSRHTIISVDAADIVEIVSAKFRERRHLALAENALVWVNATSARIFGHPRKPYALAFGPWMGVEALYVLGGDGVVVLNITLNITLVPHAPVLATYVTENMRYARALAVLGEKVYLLVTKGHSSWVEAHAFSAPPYTVGVVGRGHGAGDGCGTVPSFSRPHSIIAAAAPPPSGRRRLAQHAHSKDALWVADMDNRAARSISIDGNRGCTSTIPYRSLLRRFHERPAAATPNCSQQLVPTAAAAKAACGDRRLCSAAELRPTDGIAWAAGDCASCFSHIETCDATKERWGADYFPLLTSSRKSTWLECRSARDGPRPQARACCCGPE</sequence>
<dbReference type="Proteomes" id="UP000789595">
    <property type="component" value="Unassembled WGS sequence"/>
</dbReference>
<organism evidence="1 2">
    <name type="scientific">Pelagomonas calceolata</name>
    <dbReference type="NCBI Taxonomy" id="35677"/>
    <lineage>
        <taxon>Eukaryota</taxon>
        <taxon>Sar</taxon>
        <taxon>Stramenopiles</taxon>
        <taxon>Ochrophyta</taxon>
        <taxon>Pelagophyceae</taxon>
        <taxon>Pelagomonadales</taxon>
        <taxon>Pelagomonadaceae</taxon>
        <taxon>Pelagomonas</taxon>
    </lineage>
</organism>
<dbReference type="AlphaFoldDB" id="A0A8J2S516"/>
<keyword evidence="2" id="KW-1185">Reference proteome</keyword>
<name>A0A8J2S516_9STRA</name>
<proteinExistence type="predicted"/>
<evidence type="ECO:0000313" key="2">
    <source>
        <dbReference type="Proteomes" id="UP000789595"/>
    </source>
</evidence>
<gene>
    <name evidence="1" type="ORF">PECAL_1P11670</name>
</gene>
<accession>A0A8J2S516</accession>
<dbReference type="SUPFAM" id="SSF101898">
    <property type="entry name" value="NHL repeat"/>
    <property type="match status" value="1"/>
</dbReference>